<organism evidence="1 2">
    <name type="scientific">Gigaspora margarita</name>
    <dbReference type="NCBI Taxonomy" id="4874"/>
    <lineage>
        <taxon>Eukaryota</taxon>
        <taxon>Fungi</taxon>
        <taxon>Fungi incertae sedis</taxon>
        <taxon>Mucoromycota</taxon>
        <taxon>Glomeromycotina</taxon>
        <taxon>Glomeromycetes</taxon>
        <taxon>Diversisporales</taxon>
        <taxon>Gigasporaceae</taxon>
        <taxon>Gigaspora</taxon>
    </lineage>
</organism>
<reference evidence="1 2" key="1">
    <citation type="submission" date="2021-06" db="EMBL/GenBank/DDBJ databases">
        <authorList>
            <person name="Kallberg Y."/>
            <person name="Tangrot J."/>
            <person name="Rosling A."/>
        </authorList>
    </citation>
    <scope>NUCLEOTIDE SEQUENCE [LARGE SCALE GENOMIC DNA]</scope>
    <source>
        <strain evidence="1 2">120-4 pot B 10/14</strain>
    </source>
</reference>
<name>A0ABN7V9R2_GIGMA</name>
<sequence length="108" mass="12295">IVCKNNEDEASHLNSLLLEEIHYDIGAYSISTLGTPYTIDINLFKWIQAPTVITKELNDSMGNTFDSLGIFTSIQMNHLYSWAKRTKDDINKIAFIPISMIKTIKELD</sequence>
<protein>
    <submittedName>
        <fullName evidence="1">25589_t:CDS:1</fullName>
    </submittedName>
</protein>
<feature type="non-terminal residue" evidence="1">
    <location>
        <position position="1"/>
    </location>
</feature>
<evidence type="ECO:0000313" key="1">
    <source>
        <dbReference type="EMBL" id="CAG8748168.1"/>
    </source>
</evidence>
<accession>A0ABN7V9R2</accession>
<evidence type="ECO:0000313" key="2">
    <source>
        <dbReference type="Proteomes" id="UP000789901"/>
    </source>
</evidence>
<gene>
    <name evidence="1" type="ORF">GMARGA_LOCUS16095</name>
</gene>
<dbReference type="EMBL" id="CAJVQB010011500">
    <property type="protein sequence ID" value="CAG8748168.1"/>
    <property type="molecule type" value="Genomic_DNA"/>
</dbReference>
<proteinExistence type="predicted"/>
<comment type="caution">
    <text evidence="1">The sequence shown here is derived from an EMBL/GenBank/DDBJ whole genome shotgun (WGS) entry which is preliminary data.</text>
</comment>
<dbReference type="Proteomes" id="UP000789901">
    <property type="component" value="Unassembled WGS sequence"/>
</dbReference>
<keyword evidence="2" id="KW-1185">Reference proteome</keyword>